<sequence>MNKSKKNYRVSAFICSIIFMLFAISSCSTTKSVATWSDLEYSGGPLKKIVVIGVFKNLSSRKEFEEKIAKKISENSGVEAVPSLKFLTPGVKYEHKNMEKIFSEKGFDGILIVRTKSVSNISTYVPGGNSLVRNVQRINYPSYHNYYLVTWKSVREPAYFNEAYVVSTESSLFLNSNDKMIWTMEKSTKENYRAEDGITNPKAESSAIAGIIFNSLNSEKLLIPKGKH</sequence>
<protein>
    <recommendedName>
        <fullName evidence="4">Lipoprotein</fullName>
    </recommendedName>
</protein>
<accession>K6Z1D1</accession>
<gene>
    <name evidence="2" type="ORF">GARC_0293</name>
</gene>
<keyword evidence="1" id="KW-0732">Signal</keyword>
<evidence type="ECO:0000313" key="2">
    <source>
        <dbReference type="EMBL" id="GAC17275.1"/>
    </source>
</evidence>
<name>K6Z1D1_9ALTE</name>
<dbReference type="PROSITE" id="PS51257">
    <property type="entry name" value="PROKAR_LIPOPROTEIN"/>
    <property type="match status" value="1"/>
</dbReference>
<evidence type="ECO:0000313" key="3">
    <source>
        <dbReference type="Proteomes" id="UP000006327"/>
    </source>
</evidence>
<dbReference type="EMBL" id="BAEO01000006">
    <property type="protein sequence ID" value="GAC17275.1"/>
    <property type="molecule type" value="Genomic_DNA"/>
</dbReference>
<reference evidence="2 3" key="1">
    <citation type="journal article" date="2017" name="Antonie Van Leeuwenhoek">
        <title>Rhizobium rhizosphaerae sp. nov., a novel species isolated from rice rhizosphere.</title>
        <authorList>
            <person name="Zhao J.J."/>
            <person name="Zhang J."/>
            <person name="Zhang R.J."/>
            <person name="Zhang C.W."/>
            <person name="Yin H.Q."/>
            <person name="Zhang X.X."/>
        </authorList>
    </citation>
    <scope>NUCLEOTIDE SEQUENCE [LARGE SCALE GENOMIC DNA]</scope>
    <source>
        <strain evidence="2 3">BSs20135</strain>
    </source>
</reference>
<feature type="chain" id="PRO_5003897931" description="Lipoprotein" evidence="1">
    <location>
        <begin position="26"/>
        <end position="228"/>
    </location>
</feature>
<organism evidence="2 3">
    <name type="scientific">Paraglaciecola arctica BSs20135</name>
    <dbReference type="NCBI Taxonomy" id="493475"/>
    <lineage>
        <taxon>Bacteria</taxon>
        <taxon>Pseudomonadati</taxon>
        <taxon>Pseudomonadota</taxon>
        <taxon>Gammaproteobacteria</taxon>
        <taxon>Alteromonadales</taxon>
        <taxon>Alteromonadaceae</taxon>
        <taxon>Paraglaciecola</taxon>
    </lineage>
</organism>
<dbReference type="STRING" id="493475.GARC_0293"/>
<dbReference type="AlphaFoldDB" id="K6Z1D1"/>
<dbReference type="RefSeq" id="WP_007615971.1">
    <property type="nucleotide sequence ID" value="NZ_BAEO01000006.1"/>
</dbReference>
<comment type="caution">
    <text evidence="2">The sequence shown here is derived from an EMBL/GenBank/DDBJ whole genome shotgun (WGS) entry which is preliminary data.</text>
</comment>
<evidence type="ECO:0008006" key="4">
    <source>
        <dbReference type="Google" id="ProtNLM"/>
    </source>
</evidence>
<feature type="signal peptide" evidence="1">
    <location>
        <begin position="1"/>
        <end position="25"/>
    </location>
</feature>
<proteinExistence type="predicted"/>
<keyword evidence="3" id="KW-1185">Reference proteome</keyword>
<evidence type="ECO:0000256" key="1">
    <source>
        <dbReference type="SAM" id="SignalP"/>
    </source>
</evidence>
<dbReference type="Proteomes" id="UP000006327">
    <property type="component" value="Unassembled WGS sequence"/>
</dbReference>